<gene>
    <name evidence="1" type="ORF">BDFB_008200</name>
</gene>
<keyword evidence="2" id="KW-1185">Reference proteome</keyword>
<evidence type="ECO:0000313" key="1">
    <source>
        <dbReference type="EMBL" id="RZC39003.1"/>
    </source>
</evidence>
<organism evidence="1 2">
    <name type="scientific">Asbolus verrucosus</name>
    <name type="common">Desert ironclad beetle</name>
    <dbReference type="NCBI Taxonomy" id="1661398"/>
    <lineage>
        <taxon>Eukaryota</taxon>
        <taxon>Metazoa</taxon>
        <taxon>Ecdysozoa</taxon>
        <taxon>Arthropoda</taxon>
        <taxon>Hexapoda</taxon>
        <taxon>Insecta</taxon>
        <taxon>Pterygota</taxon>
        <taxon>Neoptera</taxon>
        <taxon>Endopterygota</taxon>
        <taxon>Coleoptera</taxon>
        <taxon>Polyphaga</taxon>
        <taxon>Cucujiformia</taxon>
        <taxon>Tenebrionidae</taxon>
        <taxon>Pimeliinae</taxon>
        <taxon>Asbolus</taxon>
    </lineage>
</organism>
<accession>A0A482W2K7</accession>
<sequence length="16" mass="1848">MENRLILCEPALKNFG</sequence>
<dbReference type="Proteomes" id="UP000292052">
    <property type="component" value="Unassembled WGS sequence"/>
</dbReference>
<reference evidence="1 2" key="1">
    <citation type="submission" date="2017-03" db="EMBL/GenBank/DDBJ databases">
        <title>Genome of the blue death feigning beetle - Asbolus verrucosus.</title>
        <authorList>
            <person name="Rider S.D."/>
        </authorList>
    </citation>
    <scope>NUCLEOTIDE SEQUENCE [LARGE SCALE GENOMIC DNA]</scope>
    <source>
        <strain evidence="1">Butters</strain>
        <tissue evidence="1">Head and leg muscle</tissue>
    </source>
</reference>
<feature type="non-terminal residue" evidence="1">
    <location>
        <position position="16"/>
    </location>
</feature>
<dbReference type="AlphaFoldDB" id="A0A482W2K7"/>
<proteinExistence type="predicted"/>
<evidence type="ECO:0000313" key="2">
    <source>
        <dbReference type="Proteomes" id="UP000292052"/>
    </source>
</evidence>
<protein>
    <submittedName>
        <fullName evidence="1">Uncharacterized protein</fullName>
    </submittedName>
</protein>
<dbReference type="EMBL" id="QDEB01038163">
    <property type="protein sequence ID" value="RZC39003.1"/>
    <property type="molecule type" value="Genomic_DNA"/>
</dbReference>
<name>A0A482W2K7_ASBVE</name>
<comment type="caution">
    <text evidence="1">The sequence shown here is derived from an EMBL/GenBank/DDBJ whole genome shotgun (WGS) entry which is preliminary data.</text>
</comment>